<feature type="compositionally biased region" description="Gly residues" evidence="5">
    <location>
        <begin position="216"/>
        <end position="225"/>
    </location>
</feature>
<dbReference type="InterPro" id="IPR007627">
    <property type="entry name" value="RNA_pol_sigma70_r2"/>
</dbReference>
<dbReference type="GO" id="GO:0016987">
    <property type="term" value="F:sigma factor activity"/>
    <property type="evidence" value="ECO:0007669"/>
    <property type="project" value="UniProtKB-KW"/>
</dbReference>
<dbReference type="InterPro" id="IPR013249">
    <property type="entry name" value="RNA_pol_sigma70_r4_t2"/>
</dbReference>
<dbReference type="Proteomes" id="UP000061010">
    <property type="component" value="Chromosome"/>
</dbReference>
<dbReference type="GO" id="GO:0003677">
    <property type="term" value="F:DNA binding"/>
    <property type="evidence" value="ECO:0007669"/>
    <property type="project" value="InterPro"/>
</dbReference>
<dbReference type="CDD" id="cd06171">
    <property type="entry name" value="Sigma70_r4"/>
    <property type="match status" value="1"/>
</dbReference>
<reference evidence="8 9" key="1">
    <citation type="journal article" date="2015" name="Genome Announc.">
        <title>Complete Genome Sequencing of Stenotrophomonas acidaminiphila ZAC14D2_NAIMI4_2, a Multidrug-Resistant Strain Isolated from Sediments of a Polluted River in Mexico, Uncovers New Antibiotic Resistance Genes and a Novel Class-II Lasso Peptide Biosynthesis Gene Cluster.</title>
        <authorList>
            <person name="Vinuesa P."/>
            <person name="Ochoa-Sanchez L.E."/>
        </authorList>
    </citation>
    <scope>NUCLEOTIDE SEQUENCE [LARGE SCALE GENOMIC DNA]</scope>
    <source>
        <strain evidence="8 9">ZAC14D2_NAIMI4_2</strain>
    </source>
</reference>
<keyword evidence="3" id="KW-0731">Sigma factor</keyword>
<dbReference type="PANTHER" id="PTHR43133">
    <property type="entry name" value="RNA POLYMERASE ECF-TYPE SIGMA FACTO"/>
    <property type="match status" value="1"/>
</dbReference>
<keyword evidence="9" id="KW-1185">Reference proteome</keyword>
<organism evidence="8 9">
    <name type="scientific">Stenotrophomonas acidaminiphila</name>
    <dbReference type="NCBI Taxonomy" id="128780"/>
    <lineage>
        <taxon>Bacteria</taxon>
        <taxon>Pseudomonadati</taxon>
        <taxon>Pseudomonadota</taxon>
        <taxon>Gammaproteobacteria</taxon>
        <taxon>Lysobacterales</taxon>
        <taxon>Lysobacteraceae</taxon>
        <taxon>Stenotrophomonas</taxon>
    </lineage>
</organism>
<dbReference type="GO" id="GO:0006352">
    <property type="term" value="P:DNA-templated transcription initiation"/>
    <property type="evidence" value="ECO:0007669"/>
    <property type="project" value="InterPro"/>
</dbReference>
<dbReference type="InterPro" id="IPR013324">
    <property type="entry name" value="RNA_pol_sigma_r3/r4-like"/>
</dbReference>
<dbReference type="PATRIC" id="fig|128780.6.peg.243"/>
<comment type="similarity">
    <text evidence="1">Belongs to the sigma-70 factor family. ECF subfamily.</text>
</comment>
<keyword evidence="2" id="KW-0805">Transcription regulation</keyword>
<dbReference type="InterPro" id="IPR013325">
    <property type="entry name" value="RNA_pol_sigma_r2"/>
</dbReference>
<proteinExistence type="inferred from homology"/>
<evidence type="ECO:0000259" key="7">
    <source>
        <dbReference type="Pfam" id="PF08281"/>
    </source>
</evidence>
<dbReference type="NCBIfam" id="TIGR02937">
    <property type="entry name" value="sigma70-ECF"/>
    <property type="match status" value="1"/>
</dbReference>
<dbReference type="KEGG" id="sacz:AOT14_02380"/>
<dbReference type="InterPro" id="IPR036388">
    <property type="entry name" value="WH-like_DNA-bd_sf"/>
</dbReference>
<evidence type="ECO:0000256" key="4">
    <source>
        <dbReference type="ARBA" id="ARBA00023163"/>
    </source>
</evidence>
<keyword evidence="4" id="KW-0804">Transcription</keyword>
<dbReference type="InterPro" id="IPR039425">
    <property type="entry name" value="RNA_pol_sigma-70-like"/>
</dbReference>
<evidence type="ECO:0000259" key="6">
    <source>
        <dbReference type="Pfam" id="PF04542"/>
    </source>
</evidence>
<feature type="region of interest" description="Disordered" evidence="5">
    <location>
        <begin position="187"/>
        <end position="225"/>
    </location>
</feature>
<feature type="domain" description="RNA polymerase sigma-70 region 2" evidence="6">
    <location>
        <begin position="33"/>
        <end position="100"/>
    </location>
</feature>
<feature type="domain" description="RNA polymerase sigma factor 70 region 4 type 2" evidence="7">
    <location>
        <begin position="136"/>
        <end position="186"/>
    </location>
</feature>
<name>A0A0S1AVB2_9GAMM</name>
<sequence length="225" mass="25248">MSIAETSLGNPGYWSAQMQAVAVQRDQRCFMRIYDHFAPRVRLYLRGLGAPEMVAEELAQEALLRLWQRADSYDPARSTLSTWLFRVARNLHIDRLRRENHWTAVEIETDDGLELCEETEDPGFSSAESYAAHADLNERIERLSAIQARLIRMSYFEAKSHQQISDELGMPLGTVKSYIRRAFQQLQSSVQGPHEPAPSPGPGDPGQPCRRRPVAGHGGGGGHPP</sequence>
<accession>A0A0S1AVB2</accession>
<feature type="compositionally biased region" description="Pro residues" evidence="5">
    <location>
        <begin position="195"/>
        <end position="205"/>
    </location>
</feature>
<dbReference type="SUPFAM" id="SSF88659">
    <property type="entry name" value="Sigma3 and sigma4 domains of RNA polymerase sigma factors"/>
    <property type="match status" value="1"/>
</dbReference>
<dbReference type="Pfam" id="PF08281">
    <property type="entry name" value="Sigma70_r4_2"/>
    <property type="match status" value="1"/>
</dbReference>
<evidence type="ECO:0000313" key="8">
    <source>
        <dbReference type="EMBL" id="ALJ26699.1"/>
    </source>
</evidence>
<dbReference type="Gene3D" id="1.10.10.10">
    <property type="entry name" value="Winged helix-like DNA-binding domain superfamily/Winged helix DNA-binding domain"/>
    <property type="match status" value="1"/>
</dbReference>
<evidence type="ECO:0000256" key="3">
    <source>
        <dbReference type="ARBA" id="ARBA00023082"/>
    </source>
</evidence>
<evidence type="ECO:0000256" key="5">
    <source>
        <dbReference type="SAM" id="MobiDB-lite"/>
    </source>
</evidence>
<dbReference type="Pfam" id="PF04542">
    <property type="entry name" value="Sigma70_r2"/>
    <property type="match status" value="1"/>
</dbReference>
<dbReference type="AlphaFoldDB" id="A0A0S1AVB2"/>
<evidence type="ECO:0000256" key="2">
    <source>
        <dbReference type="ARBA" id="ARBA00023015"/>
    </source>
</evidence>
<dbReference type="Gene3D" id="1.10.1740.10">
    <property type="match status" value="1"/>
</dbReference>
<dbReference type="PANTHER" id="PTHR43133:SF62">
    <property type="entry name" value="RNA POLYMERASE SIGMA FACTOR SIGZ"/>
    <property type="match status" value="1"/>
</dbReference>
<evidence type="ECO:0000313" key="9">
    <source>
        <dbReference type="Proteomes" id="UP000061010"/>
    </source>
</evidence>
<gene>
    <name evidence="8" type="ORF">AOT14_02380</name>
</gene>
<dbReference type="SUPFAM" id="SSF88946">
    <property type="entry name" value="Sigma2 domain of RNA polymerase sigma factors"/>
    <property type="match status" value="1"/>
</dbReference>
<dbReference type="EMBL" id="CP012900">
    <property type="protein sequence ID" value="ALJ26699.1"/>
    <property type="molecule type" value="Genomic_DNA"/>
</dbReference>
<evidence type="ECO:0000256" key="1">
    <source>
        <dbReference type="ARBA" id="ARBA00010641"/>
    </source>
</evidence>
<protein>
    <submittedName>
        <fullName evidence="8">RNA polymerase sigma factor RpoE</fullName>
    </submittedName>
</protein>
<dbReference type="InterPro" id="IPR014284">
    <property type="entry name" value="RNA_pol_sigma-70_dom"/>
</dbReference>